<feature type="domain" description="NB-ARC" evidence="4">
    <location>
        <begin position="156"/>
        <end position="224"/>
    </location>
</feature>
<dbReference type="InterPro" id="IPR002182">
    <property type="entry name" value="NB-ARC"/>
</dbReference>
<dbReference type="PANTHER" id="PTHR23155:SF1205">
    <property type="entry name" value="DISEASE RESISTANCE PROTEIN RPM1"/>
    <property type="match status" value="1"/>
</dbReference>
<dbReference type="Proteomes" id="UP001324115">
    <property type="component" value="Unassembled WGS sequence"/>
</dbReference>
<feature type="domain" description="Disease resistance N-terminal" evidence="5">
    <location>
        <begin position="21"/>
        <end position="81"/>
    </location>
</feature>
<feature type="domain" description="Disease resistance R13L4/SHOC-2-like LRR" evidence="7">
    <location>
        <begin position="448"/>
        <end position="712"/>
    </location>
</feature>
<dbReference type="Gene3D" id="1.20.5.4130">
    <property type="match status" value="1"/>
</dbReference>
<dbReference type="Pfam" id="PF23559">
    <property type="entry name" value="WHD_DRP"/>
    <property type="match status" value="1"/>
</dbReference>
<keyword evidence="3" id="KW-0611">Plant defense</keyword>
<name>A0AAN7FRW6_QUERU</name>
<dbReference type="CDD" id="cd14798">
    <property type="entry name" value="RX-CC_like"/>
    <property type="match status" value="1"/>
</dbReference>
<evidence type="ECO:0000256" key="2">
    <source>
        <dbReference type="ARBA" id="ARBA00022741"/>
    </source>
</evidence>
<evidence type="ECO:0000313" key="8">
    <source>
        <dbReference type="EMBL" id="KAK4594920.1"/>
    </source>
</evidence>
<proteinExistence type="predicted"/>
<dbReference type="Gene3D" id="3.40.50.300">
    <property type="entry name" value="P-loop containing nucleotide triphosphate hydrolases"/>
    <property type="match status" value="1"/>
</dbReference>
<evidence type="ECO:0000259" key="5">
    <source>
        <dbReference type="Pfam" id="PF18052"/>
    </source>
</evidence>
<dbReference type="PANTHER" id="PTHR23155">
    <property type="entry name" value="DISEASE RESISTANCE PROTEIN RP"/>
    <property type="match status" value="1"/>
</dbReference>
<dbReference type="InterPro" id="IPR058922">
    <property type="entry name" value="WHD_DRP"/>
</dbReference>
<evidence type="ECO:0000259" key="4">
    <source>
        <dbReference type="Pfam" id="PF00931"/>
    </source>
</evidence>
<protein>
    <submittedName>
        <fullName evidence="8">Uncharacterized protein</fullName>
    </submittedName>
</protein>
<feature type="domain" description="Disease resistance protein winged helix" evidence="6">
    <location>
        <begin position="359"/>
        <end position="425"/>
    </location>
</feature>
<dbReference type="InterPro" id="IPR036388">
    <property type="entry name" value="WH-like_DNA-bd_sf"/>
</dbReference>
<dbReference type="SUPFAM" id="SSF52058">
    <property type="entry name" value="L domain-like"/>
    <property type="match status" value="1"/>
</dbReference>
<dbReference type="Pfam" id="PF00931">
    <property type="entry name" value="NB-ARC"/>
    <property type="match status" value="1"/>
</dbReference>
<comment type="caution">
    <text evidence="8">The sequence shown here is derived from an EMBL/GenBank/DDBJ whole genome shotgun (WGS) entry which is preliminary data.</text>
</comment>
<evidence type="ECO:0000256" key="1">
    <source>
        <dbReference type="ARBA" id="ARBA00022737"/>
    </source>
</evidence>
<dbReference type="GO" id="GO:0098542">
    <property type="term" value="P:defense response to other organism"/>
    <property type="evidence" value="ECO:0007669"/>
    <property type="project" value="TreeGrafter"/>
</dbReference>
<keyword evidence="2" id="KW-0547">Nucleotide-binding</keyword>
<dbReference type="InterPro" id="IPR032675">
    <property type="entry name" value="LRR_dom_sf"/>
</dbReference>
<evidence type="ECO:0000259" key="7">
    <source>
        <dbReference type="Pfam" id="PF23598"/>
    </source>
</evidence>
<dbReference type="InterPro" id="IPR027417">
    <property type="entry name" value="P-loop_NTPase"/>
</dbReference>
<dbReference type="InterPro" id="IPR044974">
    <property type="entry name" value="Disease_R_plants"/>
</dbReference>
<organism evidence="8 9">
    <name type="scientific">Quercus rubra</name>
    <name type="common">Northern red oak</name>
    <name type="synonym">Quercus borealis</name>
    <dbReference type="NCBI Taxonomy" id="3512"/>
    <lineage>
        <taxon>Eukaryota</taxon>
        <taxon>Viridiplantae</taxon>
        <taxon>Streptophyta</taxon>
        <taxon>Embryophyta</taxon>
        <taxon>Tracheophyta</taxon>
        <taxon>Spermatophyta</taxon>
        <taxon>Magnoliopsida</taxon>
        <taxon>eudicotyledons</taxon>
        <taxon>Gunneridae</taxon>
        <taxon>Pentapetalae</taxon>
        <taxon>rosids</taxon>
        <taxon>fabids</taxon>
        <taxon>Fagales</taxon>
        <taxon>Fagaceae</taxon>
        <taxon>Quercus</taxon>
    </lineage>
</organism>
<dbReference type="Gene3D" id="3.80.10.10">
    <property type="entry name" value="Ribonuclease Inhibitor"/>
    <property type="match status" value="1"/>
</dbReference>
<evidence type="ECO:0000256" key="3">
    <source>
        <dbReference type="ARBA" id="ARBA00022821"/>
    </source>
</evidence>
<keyword evidence="9" id="KW-1185">Reference proteome</keyword>
<dbReference type="EMBL" id="JAXUIC010000004">
    <property type="protein sequence ID" value="KAK4594920.1"/>
    <property type="molecule type" value="Genomic_DNA"/>
</dbReference>
<dbReference type="SUPFAM" id="SSF52540">
    <property type="entry name" value="P-loop containing nucleoside triphosphate hydrolases"/>
    <property type="match status" value="1"/>
</dbReference>
<gene>
    <name evidence="8" type="ORF">RGQ29_018595</name>
</gene>
<dbReference type="AlphaFoldDB" id="A0AAN7FRW6"/>
<dbReference type="Pfam" id="PF18052">
    <property type="entry name" value="Rx_N"/>
    <property type="match status" value="1"/>
</dbReference>
<dbReference type="GO" id="GO:0043531">
    <property type="term" value="F:ADP binding"/>
    <property type="evidence" value="ECO:0007669"/>
    <property type="project" value="InterPro"/>
</dbReference>
<reference evidence="8 9" key="1">
    <citation type="journal article" date="2023" name="G3 (Bethesda)">
        <title>A haplotype-resolved chromosome-scale genome for Quercus rubra L. provides insights into the genetics of adaptive traits for red oak species.</title>
        <authorList>
            <person name="Kapoor B."/>
            <person name="Jenkins J."/>
            <person name="Schmutz J."/>
            <person name="Zhebentyayeva T."/>
            <person name="Kuelheim C."/>
            <person name="Coggeshall M."/>
            <person name="Heim C."/>
            <person name="Lasky J.R."/>
            <person name="Leites L."/>
            <person name="Islam-Faridi N."/>
            <person name="Romero-Severson J."/>
            <person name="DeLeo V.L."/>
            <person name="Lucas S.M."/>
            <person name="Lazic D."/>
            <person name="Gailing O."/>
            <person name="Carlson J."/>
            <person name="Staton M."/>
        </authorList>
    </citation>
    <scope>NUCLEOTIDE SEQUENCE [LARGE SCALE GENOMIC DNA]</scope>
    <source>
        <strain evidence="8">Pseudo-F2</strain>
    </source>
</reference>
<accession>A0AAN7FRW6</accession>
<evidence type="ECO:0000259" key="6">
    <source>
        <dbReference type="Pfam" id="PF23559"/>
    </source>
</evidence>
<keyword evidence="1" id="KW-0677">Repeat</keyword>
<dbReference type="InterPro" id="IPR055414">
    <property type="entry name" value="LRR_R13L4/SHOC2-like"/>
</dbReference>
<dbReference type="FunFam" id="1.10.10.10:FF:000322">
    <property type="entry name" value="Probable disease resistance protein At1g63360"/>
    <property type="match status" value="1"/>
</dbReference>
<evidence type="ECO:0000313" key="9">
    <source>
        <dbReference type="Proteomes" id="UP001324115"/>
    </source>
</evidence>
<dbReference type="InterPro" id="IPR042197">
    <property type="entry name" value="Apaf_helical"/>
</dbReference>
<dbReference type="Gene3D" id="1.10.8.430">
    <property type="entry name" value="Helical domain of apoptotic protease-activating factors"/>
    <property type="match status" value="1"/>
</dbReference>
<dbReference type="InterPro" id="IPR038005">
    <property type="entry name" value="RX-like_CC"/>
</dbReference>
<dbReference type="InterPro" id="IPR041118">
    <property type="entry name" value="Rx_N"/>
</dbReference>
<sequence length="716" mass="81876">MVVDHLFLGICHVSICSGRDRRNIEEVRKWLNTMLAYLKDTEGREDTAGLKDRVQQVQDLAYETQDAIEEFMYEVPKHSHHHLITIVLHDVAHFFKDFRPLWRFSSRMADIKKEVDNIGDFDTLRICPSPVASSSTTAGEVSFSRNDHHVLEGITRRVEALLDRVSRGDQPRDVVISVIGDPGSGKSTVIHEVFEMVKNSFECSAWVSVPPSCEDLLEKLCQELEVSKIIISTRNRNLASYCTSSHDYIYDLNLNPLTWEEALELFCKKVFQGGKCPDHLVDWCEKIVIRCKESPHAIVAVGNFLSNKPLNGTEFKNVLDSLEFDPGHPVSLSCYRIFSHSYYHLLPKLKSCFLYFCNFPEDHSVTRGKLIHQWIGCKFIEKRECKTLEQVAYEYLDELVQMSMVHVTRRDSEGRIRSCQVSNLARGFILSMSEKVNFINVLRSPSASLEESMANELFKNFKLMTSLDLENAGLQHFPEEVVNLTLLRYLSLRSTRIDSVPKSIKKLQKLMVLDLRNTLIIRLTKEISELPKLLYLFVGCPNAVVGVQVRPGIKCSTSLQKLSLIKANYKEISIVKELGNFIDLRKLGITELKEIEGKDLCASVEKMKHLYSLSVSLASKEVYLDLKDMKKSPQLLQKLSLGGRLKEIPAWVGELYNLYKIELKWSKLQNSPLEALHALRSLKELYLYAAYTVVFLVFNAQSFLELRILEIRGGPT</sequence>
<dbReference type="Gene3D" id="1.10.10.10">
    <property type="entry name" value="Winged helix-like DNA-binding domain superfamily/Winged helix DNA-binding domain"/>
    <property type="match status" value="1"/>
</dbReference>
<dbReference type="Pfam" id="PF23598">
    <property type="entry name" value="LRR_14"/>
    <property type="match status" value="1"/>
</dbReference>